<dbReference type="EMBL" id="CP032702">
    <property type="protein sequence ID" value="QDY42840.1"/>
    <property type="molecule type" value="Genomic_DNA"/>
</dbReference>
<dbReference type="InterPro" id="IPR007484">
    <property type="entry name" value="Peptidase_M28"/>
</dbReference>
<protein>
    <submittedName>
        <fullName evidence="10">Aminopeptidase</fullName>
    </submittedName>
</protein>
<evidence type="ECO:0000313" key="11">
    <source>
        <dbReference type="Proteomes" id="UP000319411"/>
    </source>
</evidence>
<keyword evidence="5" id="KW-0378">Hydrolase</keyword>
<reference evidence="10 11" key="1">
    <citation type="submission" date="2018-10" db="EMBL/GenBank/DDBJ databases">
        <title>Genome Sequencing of Pantoea dispersa DSM 32899.</title>
        <authorList>
            <person name="Nawrath M."/>
            <person name="Ottenheim C."/>
            <person name="Wilm A."/>
            <person name="Zimmermann W."/>
            <person name="Wu J.C."/>
        </authorList>
    </citation>
    <scope>NUCLEOTIDE SEQUENCE [LARGE SCALE GENOMIC DNA]</scope>
    <source>
        <strain evidence="10 11">DSM 32899</strain>
    </source>
</reference>
<dbReference type="OrthoDB" id="9762302at2"/>
<evidence type="ECO:0000256" key="7">
    <source>
        <dbReference type="SAM" id="MobiDB-lite"/>
    </source>
</evidence>
<dbReference type="AlphaFoldDB" id="A0A518XF26"/>
<dbReference type="GO" id="GO:0046872">
    <property type="term" value="F:metal ion binding"/>
    <property type="evidence" value="ECO:0007669"/>
    <property type="project" value="UniProtKB-KW"/>
</dbReference>
<feature type="domain" description="Peptidase M28" evidence="9">
    <location>
        <begin position="101"/>
        <end position="317"/>
    </location>
</feature>
<keyword evidence="2" id="KW-0645">Protease</keyword>
<evidence type="ECO:0000256" key="5">
    <source>
        <dbReference type="ARBA" id="ARBA00022801"/>
    </source>
</evidence>
<dbReference type="Gene3D" id="3.40.630.10">
    <property type="entry name" value="Zn peptidases"/>
    <property type="match status" value="1"/>
</dbReference>
<evidence type="ECO:0000256" key="1">
    <source>
        <dbReference type="ARBA" id="ARBA00022438"/>
    </source>
</evidence>
<dbReference type="PANTHER" id="PTHR12147">
    <property type="entry name" value="METALLOPEPTIDASE M28 FAMILY MEMBER"/>
    <property type="match status" value="1"/>
</dbReference>
<dbReference type="GO" id="GO:0008235">
    <property type="term" value="F:metalloexopeptidase activity"/>
    <property type="evidence" value="ECO:0007669"/>
    <property type="project" value="InterPro"/>
</dbReference>
<dbReference type="InterPro" id="IPR045175">
    <property type="entry name" value="M28_fam"/>
</dbReference>
<dbReference type="PANTHER" id="PTHR12147:SF56">
    <property type="entry name" value="AMINOPEPTIDASE YDR415C-RELATED"/>
    <property type="match status" value="1"/>
</dbReference>
<keyword evidence="4 8" id="KW-0732">Signal</keyword>
<evidence type="ECO:0000256" key="4">
    <source>
        <dbReference type="ARBA" id="ARBA00022729"/>
    </source>
</evidence>
<feature type="chain" id="PRO_5021932635" evidence="8">
    <location>
        <begin position="29"/>
        <end position="340"/>
    </location>
</feature>
<dbReference type="GO" id="GO:0006508">
    <property type="term" value="P:proteolysis"/>
    <property type="evidence" value="ECO:0007669"/>
    <property type="project" value="UniProtKB-KW"/>
</dbReference>
<evidence type="ECO:0000256" key="6">
    <source>
        <dbReference type="ARBA" id="ARBA00022833"/>
    </source>
</evidence>
<accession>A0A518XF26</accession>
<evidence type="ECO:0000313" key="10">
    <source>
        <dbReference type="EMBL" id="QDY42840.1"/>
    </source>
</evidence>
<evidence type="ECO:0000256" key="8">
    <source>
        <dbReference type="SAM" id="SignalP"/>
    </source>
</evidence>
<gene>
    <name evidence="10" type="ORF">D8B20_13575</name>
</gene>
<dbReference type="NCBIfam" id="NF007568">
    <property type="entry name" value="PRK10199.1"/>
    <property type="match status" value="1"/>
</dbReference>
<evidence type="ECO:0000259" key="9">
    <source>
        <dbReference type="Pfam" id="PF04389"/>
    </source>
</evidence>
<keyword evidence="3" id="KW-0479">Metal-binding</keyword>
<evidence type="ECO:0000256" key="2">
    <source>
        <dbReference type="ARBA" id="ARBA00022670"/>
    </source>
</evidence>
<dbReference type="GO" id="GO:0004177">
    <property type="term" value="F:aminopeptidase activity"/>
    <property type="evidence" value="ECO:0007669"/>
    <property type="project" value="UniProtKB-KW"/>
</dbReference>
<keyword evidence="6" id="KW-0862">Zinc</keyword>
<dbReference type="RefSeq" id="WP_145889346.1">
    <property type="nucleotide sequence ID" value="NZ_CP032702.1"/>
</dbReference>
<keyword evidence="1 10" id="KW-0031">Aminopeptidase</keyword>
<feature type="region of interest" description="Disordered" evidence="7">
    <location>
        <begin position="280"/>
        <end position="299"/>
    </location>
</feature>
<dbReference type="SUPFAM" id="SSF53187">
    <property type="entry name" value="Zn-dependent exopeptidases"/>
    <property type="match status" value="1"/>
</dbReference>
<proteinExistence type="predicted"/>
<name>A0A518XF26_9GAMM</name>
<dbReference type="Proteomes" id="UP000319411">
    <property type="component" value="Chromosome"/>
</dbReference>
<evidence type="ECO:0000256" key="3">
    <source>
        <dbReference type="ARBA" id="ARBA00022723"/>
    </source>
</evidence>
<dbReference type="KEGG" id="pdis:D8B20_13575"/>
<keyword evidence="11" id="KW-1185">Reference proteome</keyword>
<feature type="signal peptide" evidence="8">
    <location>
        <begin position="1"/>
        <end position="28"/>
    </location>
</feature>
<organism evidence="10 11">
    <name type="scientific">Candidatus Pantoea soli</name>
    <dbReference type="NCBI Taxonomy" id="3098669"/>
    <lineage>
        <taxon>Bacteria</taxon>
        <taxon>Pseudomonadati</taxon>
        <taxon>Pseudomonadota</taxon>
        <taxon>Gammaproteobacteria</taxon>
        <taxon>Enterobacterales</taxon>
        <taxon>Erwiniaceae</taxon>
        <taxon>Pantoea</taxon>
    </lineage>
</organism>
<dbReference type="Pfam" id="PF04389">
    <property type="entry name" value="Peptidase_M28"/>
    <property type="match status" value="1"/>
</dbReference>
<sequence length="340" mass="37363">MITTIFATLRRSALALLLCGGLPCAALAAPGQFAEQQLRHIATYFPGRMSGSPAELMNADYLQQQFTQMGYQSNTRQFNTGYVWQEKRGETRQHKVTATSVIAARAGSVPQEILIVTHLDTWTPLSRHDADSNLGGLRLQGADDNASGLGVMLELAQQLSRAPLHYGVRFVALSAGEAGLHGMDDYLARMSAQEKKDTLLVIDLNSLITGDHLYFNSGMNTPSAVRKQTSARALHLAHQYGIAAASHTLTARDYPGLNPFDKAGIPLLDVTAANWTLGNKDGQQQRARSPHFPDGSVRHQTARDNLTYLDRWLPSRITQRTRDSVRILLPLLRELANPTL</sequence>
<dbReference type="FunFam" id="3.40.630.10:FF:000038">
    <property type="entry name" value="Alkaline phosphatase isozyme conversion"/>
    <property type="match status" value="1"/>
</dbReference>